<dbReference type="Proteomes" id="UP001062223">
    <property type="component" value="Chromosome"/>
</dbReference>
<evidence type="ECO:0000313" key="1">
    <source>
        <dbReference type="EMBL" id="UYC81091.1"/>
    </source>
</evidence>
<proteinExistence type="predicted"/>
<dbReference type="RefSeq" id="WP_262139360.1">
    <property type="nucleotide sequence ID" value="NZ_CP106879.1"/>
</dbReference>
<sequence length="182" mass="20277">MISIGSQDAEDEWIVVPNDLQQASDRAIEKWSARAARSVLPKRVLRQDPEQFPIQASLAAAAVMTGPDESAFVLRAALPGSFLPVRLHWRESETDHRGALRQLAMPSLKQVTIAEPEPWRSPTGSLGLRATILREHAPHGWVGSFPFEQVLVQIKVDVEPRDAEIMEAPIGRLLSRLRVRVL</sequence>
<evidence type="ECO:0000313" key="2">
    <source>
        <dbReference type="Proteomes" id="UP001062223"/>
    </source>
</evidence>
<dbReference type="KEGG" id="cpoi:OE229_01110"/>
<name>A0A9Q9P7J4_9MICO</name>
<accession>A0A9Q9P7J4</accession>
<dbReference type="AlphaFoldDB" id="A0A9Q9P7J4"/>
<reference evidence="1" key="1">
    <citation type="submission" date="2022-09" db="EMBL/GenBank/DDBJ databases">
        <title>Taxonomy of Curtobacterium flaccumfaciens.</title>
        <authorList>
            <person name="Osdaghi E."/>
            <person name="Taghavi S.M."/>
            <person name="Hamidizade M."/>
            <person name="Abachi H."/>
            <person name="Fazliarab A."/>
            <person name="Baeyen S."/>
            <person name="Portier P."/>
            <person name="Van Vaerenbergh J."/>
            <person name="Jacques M.-A."/>
        </authorList>
    </citation>
    <scope>NUCLEOTIDE SEQUENCE</scope>
    <source>
        <strain evidence="1">AGQB46</strain>
    </source>
</reference>
<dbReference type="EMBL" id="CP106879">
    <property type="protein sequence ID" value="UYC81091.1"/>
    <property type="molecule type" value="Genomic_DNA"/>
</dbReference>
<organism evidence="1 2">
    <name type="scientific">Curtobacterium poinsettiae</name>
    <dbReference type="NCBI Taxonomy" id="159612"/>
    <lineage>
        <taxon>Bacteria</taxon>
        <taxon>Bacillati</taxon>
        <taxon>Actinomycetota</taxon>
        <taxon>Actinomycetes</taxon>
        <taxon>Micrococcales</taxon>
        <taxon>Microbacteriaceae</taxon>
        <taxon>Curtobacterium</taxon>
    </lineage>
</organism>
<gene>
    <name evidence="1" type="ORF">OE229_01110</name>
</gene>
<protein>
    <submittedName>
        <fullName evidence="1">Uncharacterized protein</fullName>
    </submittedName>
</protein>